<keyword evidence="4 6" id="KW-1133">Transmembrane helix</keyword>
<sequence>MAMREFVRRAFSDYLFATNLTLGSSFMLAGDVLAQKVMKTAAEEHHDWQRTKNMWIMGAGFGLLGHYWYSFLDRRFPGRSWSMIRPKLLAECAATPAFAGYTFLSFGTLQGKSLEACVQDFRENIHYVCIADWCGYVPLQVINFLYLPPRYRFLFVCGLSVLYDCFLAWLLNKPQCLPEPGKKDKKES</sequence>
<proteinExistence type="inferred from homology"/>
<protein>
    <submittedName>
        <fullName evidence="7">Mpv17 protein 2-like</fullName>
    </submittedName>
</protein>
<dbReference type="GO" id="GO:0005739">
    <property type="term" value="C:mitochondrion"/>
    <property type="evidence" value="ECO:0007669"/>
    <property type="project" value="TreeGrafter"/>
</dbReference>
<feature type="transmembrane region" description="Helical" evidence="6">
    <location>
        <begin position="153"/>
        <end position="171"/>
    </location>
</feature>
<accession>A0A1V9WYP2</accession>
<reference evidence="7 8" key="1">
    <citation type="journal article" date="2017" name="Gigascience">
        <title>Draft genome of the honey bee ectoparasitic mite, Tropilaelaps mercedesae, is shaped by the parasitic life history.</title>
        <authorList>
            <person name="Dong X."/>
            <person name="Armstrong S.D."/>
            <person name="Xia D."/>
            <person name="Makepeace B.L."/>
            <person name="Darby A.C."/>
            <person name="Kadowaki T."/>
        </authorList>
    </citation>
    <scope>NUCLEOTIDE SEQUENCE [LARGE SCALE GENOMIC DNA]</scope>
    <source>
        <strain evidence="7">Wuxi-XJTLU</strain>
    </source>
</reference>
<comment type="subcellular location">
    <subcellularLocation>
        <location evidence="1">Membrane</location>
        <topology evidence="1">Multi-pass membrane protein</topology>
    </subcellularLocation>
</comment>
<dbReference type="GO" id="GO:0016020">
    <property type="term" value="C:membrane"/>
    <property type="evidence" value="ECO:0007669"/>
    <property type="project" value="UniProtKB-SubCell"/>
</dbReference>
<dbReference type="PANTHER" id="PTHR11266">
    <property type="entry name" value="PEROXISOMAL MEMBRANE PROTEIN 2, PXMP2 MPV17"/>
    <property type="match status" value="1"/>
</dbReference>
<dbReference type="InParanoid" id="A0A1V9WYP2"/>
<dbReference type="GO" id="GO:0061668">
    <property type="term" value="P:mitochondrial ribosome assembly"/>
    <property type="evidence" value="ECO:0007669"/>
    <property type="project" value="TreeGrafter"/>
</dbReference>
<comment type="caution">
    <text evidence="7">The sequence shown here is derived from an EMBL/GenBank/DDBJ whole genome shotgun (WGS) entry which is preliminary data.</text>
</comment>
<keyword evidence="5 6" id="KW-0472">Membrane</keyword>
<evidence type="ECO:0000256" key="5">
    <source>
        <dbReference type="ARBA" id="ARBA00023136"/>
    </source>
</evidence>
<comment type="similarity">
    <text evidence="2 6">Belongs to the peroxisomal membrane protein PXMP2/4 family.</text>
</comment>
<evidence type="ECO:0000256" key="2">
    <source>
        <dbReference type="ARBA" id="ARBA00006824"/>
    </source>
</evidence>
<dbReference type="STRING" id="418985.A0A1V9WYP2"/>
<evidence type="ECO:0000256" key="1">
    <source>
        <dbReference type="ARBA" id="ARBA00004141"/>
    </source>
</evidence>
<keyword evidence="3 6" id="KW-0812">Transmembrane</keyword>
<gene>
    <name evidence="7" type="ORF">BIW11_14257</name>
</gene>
<evidence type="ECO:0000256" key="4">
    <source>
        <dbReference type="ARBA" id="ARBA00022989"/>
    </source>
</evidence>
<organism evidence="7 8">
    <name type="scientific">Tropilaelaps mercedesae</name>
    <dbReference type="NCBI Taxonomy" id="418985"/>
    <lineage>
        <taxon>Eukaryota</taxon>
        <taxon>Metazoa</taxon>
        <taxon>Ecdysozoa</taxon>
        <taxon>Arthropoda</taxon>
        <taxon>Chelicerata</taxon>
        <taxon>Arachnida</taxon>
        <taxon>Acari</taxon>
        <taxon>Parasitiformes</taxon>
        <taxon>Mesostigmata</taxon>
        <taxon>Gamasina</taxon>
        <taxon>Dermanyssoidea</taxon>
        <taxon>Laelapidae</taxon>
        <taxon>Tropilaelaps</taxon>
    </lineage>
</organism>
<dbReference type="PANTHER" id="PTHR11266:SF8">
    <property type="entry name" value="MPV17-LIKE PROTEIN 2"/>
    <property type="match status" value="1"/>
</dbReference>
<dbReference type="AlphaFoldDB" id="A0A1V9WYP2"/>
<feature type="transmembrane region" description="Helical" evidence="6">
    <location>
        <begin position="124"/>
        <end position="146"/>
    </location>
</feature>
<dbReference type="EMBL" id="MNPL01033102">
    <property type="protein sequence ID" value="OQR66281.1"/>
    <property type="molecule type" value="Genomic_DNA"/>
</dbReference>
<evidence type="ECO:0000313" key="7">
    <source>
        <dbReference type="EMBL" id="OQR66281.1"/>
    </source>
</evidence>
<evidence type="ECO:0000256" key="3">
    <source>
        <dbReference type="ARBA" id="ARBA00022692"/>
    </source>
</evidence>
<dbReference type="Pfam" id="PF04117">
    <property type="entry name" value="Mpv17_PMP22"/>
    <property type="match status" value="1"/>
</dbReference>
<evidence type="ECO:0000256" key="6">
    <source>
        <dbReference type="RuleBase" id="RU363053"/>
    </source>
</evidence>
<feature type="transmembrane region" description="Helical" evidence="6">
    <location>
        <begin position="54"/>
        <end position="72"/>
    </location>
</feature>
<dbReference type="OrthoDB" id="5345392at2759"/>
<keyword evidence="8" id="KW-1185">Reference proteome</keyword>
<dbReference type="InterPro" id="IPR007248">
    <property type="entry name" value="Mpv17_PMP22"/>
</dbReference>
<dbReference type="Proteomes" id="UP000192247">
    <property type="component" value="Unassembled WGS sequence"/>
</dbReference>
<evidence type="ECO:0000313" key="8">
    <source>
        <dbReference type="Proteomes" id="UP000192247"/>
    </source>
</evidence>
<feature type="transmembrane region" description="Helical" evidence="6">
    <location>
        <begin position="84"/>
        <end position="104"/>
    </location>
</feature>
<name>A0A1V9WYP2_9ACAR</name>